<dbReference type="STRING" id="1620.IV67_GL000450"/>
<dbReference type="GO" id="GO:0047355">
    <property type="term" value="F:CDP-glycerol glycerophosphotransferase activity"/>
    <property type="evidence" value="ECO:0007669"/>
    <property type="project" value="InterPro"/>
</dbReference>
<evidence type="ECO:0000313" key="1">
    <source>
        <dbReference type="EMBL" id="KRN76940.1"/>
    </source>
</evidence>
<dbReference type="GO" id="GO:0016020">
    <property type="term" value="C:membrane"/>
    <property type="evidence" value="ECO:0007669"/>
    <property type="project" value="InterPro"/>
</dbReference>
<accession>A0A0R2JPY5</accession>
<dbReference type="SUPFAM" id="SSF53756">
    <property type="entry name" value="UDP-Glycosyltransferase/glycogen phosphorylase"/>
    <property type="match status" value="1"/>
</dbReference>
<dbReference type="PATRIC" id="fig|1620.3.peg.455"/>
<gene>
    <name evidence="1" type="ORF">IV67_GL000450</name>
</gene>
<comment type="caution">
    <text evidence="1">The sequence shown here is derived from an EMBL/GenBank/DDBJ whole genome shotgun (WGS) entry which is preliminary data.</text>
</comment>
<name>A0A0R2JPY5_9LACO</name>
<proteinExistence type="predicted"/>
<dbReference type="InterPro" id="IPR051612">
    <property type="entry name" value="Teichoic_Acid_Biosynth"/>
</dbReference>
<dbReference type="EMBL" id="JQCD01000024">
    <property type="protein sequence ID" value="KRN76940.1"/>
    <property type="molecule type" value="Genomic_DNA"/>
</dbReference>
<dbReference type="Pfam" id="PF04464">
    <property type="entry name" value="Glyphos_transf"/>
    <property type="match status" value="1"/>
</dbReference>
<keyword evidence="2" id="KW-1185">Reference proteome</keyword>
<dbReference type="InterPro" id="IPR043148">
    <property type="entry name" value="TagF_C"/>
</dbReference>
<dbReference type="Proteomes" id="UP000051673">
    <property type="component" value="Unassembled WGS sequence"/>
</dbReference>
<dbReference type="Gene3D" id="3.40.50.12580">
    <property type="match status" value="1"/>
</dbReference>
<dbReference type="PANTHER" id="PTHR37316:SF3">
    <property type="entry name" value="TEICHOIC ACID GLYCEROL-PHOSPHATE TRANSFERASE"/>
    <property type="match status" value="1"/>
</dbReference>
<dbReference type="RefSeq" id="WP_057787772.1">
    <property type="nucleotide sequence ID" value="NZ_JQCD01000024.1"/>
</dbReference>
<dbReference type="AlphaFoldDB" id="A0A0R2JPY5"/>
<evidence type="ECO:0000313" key="2">
    <source>
        <dbReference type="Proteomes" id="UP000051673"/>
    </source>
</evidence>
<reference evidence="1 2" key="1">
    <citation type="journal article" date="2015" name="Genome Announc.">
        <title>Expanding the biotechnology potential of lactobacilli through comparative genomics of 213 strains and associated genera.</title>
        <authorList>
            <person name="Sun Z."/>
            <person name="Harris H.M."/>
            <person name="McCann A."/>
            <person name="Guo C."/>
            <person name="Argimon S."/>
            <person name="Zhang W."/>
            <person name="Yang X."/>
            <person name="Jeffery I.B."/>
            <person name="Cooney J.C."/>
            <person name="Kagawa T.F."/>
            <person name="Liu W."/>
            <person name="Song Y."/>
            <person name="Salvetti E."/>
            <person name="Wrobel A."/>
            <person name="Rasinkangas P."/>
            <person name="Parkhill J."/>
            <person name="Rea M.C."/>
            <person name="O'Sullivan O."/>
            <person name="Ritari J."/>
            <person name="Douillard F.P."/>
            <person name="Paul Ross R."/>
            <person name="Yang R."/>
            <person name="Briner A.E."/>
            <person name="Felis G.E."/>
            <person name="de Vos W.M."/>
            <person name="Barrangou R."/>
            <person name="Klaenhammer T.R."/>
            <person name="Caufield P.W."/>
            <person name="Cui Y."/>
            <person name="Zhang H."/>
            <person name="O'Toole P.W."/>
        </authorList>
    </citation>
    <scope>NUCLEOTIDE SEQUENCE [LARGE SCALE GENOMIC DNA]</scope>
    <source>
        <strain evidence="1 2">DSM 20014</strain>
    </source>
</reference>
<dbReference type="OrthoDB" id="396512at2"/>
<dbReference type="PANTHER" id="PTHR37316">
    <property type="entry name" value="TEICHOIC ACID GLYCEROL-PHOSPHATE PRIMASE"/>
    <property type="match status" value="1"/>
</dbReference>
<sequence>MTVKEIDFKKPILVDVMMAEGTDVWTLDFGNKNISSFVLCERKTKECVPVELEQSEQGKFKFKFTQVPSELGTKICRYDLLGLENNAWHMLKVRKINRISEWRKYSSAYTELPNSGRHLIPYIQKRGYLSALTKKFTHTNGTERKLIFSGKLDQIIDDEQYLTFKVNLRADYPSNLDEITNLTLMYRGNDTNFEMLPENIQVEAKVGNRFTIEAVFDKQKITQEIYKDSYMLVVHALKDAQRIDYYINSVTYDFYKQLNGSFRDVYQLNDKKKFLIQIALNRNLWIHYRDVMKLDTKAIRERESKALQTFKPNQRNGNILMFEKESQMAQDNAFALFKYLQNTPLKKKVFYVIDEKSSQTQYLEPWKDQVLYLYSEQYYKHVIEDQMIVASESLAHIYQFNMVSGAMMHIIRKKNNYFLQHGVIGIRKLGDVFRFKKSGYDFFNTSTRREQEKVVKYLGFPKSRVNVFGLPRWADLNRGVATHQKNLLYFPTWREYLAYLSDADFLDSEYFKQIKGFLGSSELHAMLAQYNITLKVFLHPKMRKFSSYFENDSIEILDSKHESLKELIKVSDGVISDYSSMVWDFAYQRKPVILFQFDQLEYEQLWGGFFDTTIWQFGPVVTTLPDLLQQIELFGINDAQIDETYRFNMEEQLGEIKNINERHAEFINTKLKKSRKSYLEYTSYPFLKLRYILRYDKKLYKFVRTKFRRHK</sequence>
<organism evidence="1 2">
    <name type="scientific">Weissella minor</name>
    <dbReference type="NCBI Taxonomy" id="1620"/>
    <lineage>
        <taxon>Bacteria</taxon>
        <taxon>Bacillati</taxon>
        <taxon>Bacillota</taxon>
        <taxon>Bacilli</taxon>
        <taxon>Lactobacillales</taxon>
        <taxon>Lactobacillaceae</taxon>
        <taxon>Weissella</taxon>
    </lineage>
</organism>
<dbReference type="InterPro" id="IPR007554">
    <property type="entry name" value="Glycerophosphate_synth"/>
</dbReference>
<protein>
    <submittedName>
        <fullName evidence="1">Uncharacterized protein</fullName>
    </submittedName>
</protein>